<dbReference type="InterPro" id="IPR006171">
    <property type="entry name" value="TOPRIM_dom"/>
</dbReference>
<dbReference type="GO" id="GO:0003899">
    <property type="term" value="F:DNA-directed RNA polymerase activity"/>
    <property type="evidence" value="ECO:0007669"/>
    <property type="project" value="UniProtKB-UniRule"/>
</dbReference>
<evidence type="ECO:0000256" key="1">
    <source>
        <dbReference type="ARBA" id="ARBA00022478"/>
    </source>
</evidence>
<dbReference type="Gene3D" id="3.90.580.10">
    <property type="entry name" value="Zinc finger, CHC2-type domain"/>
    <property type="match status" value="1"/>
</dbReference>
<dbReference type="EC" id="2.7.7.101" evidence="12"/>
<keyword evidence="2 12" id="KW-0639">Primosome</keyword>
<organism evidence="17 18">
    <name type="scientific">Ardenticatena maritima</name>
    <dbReference type="NCBI Taxonomy" id="872965"/>
    <lineage>
        <taxon>Bacteria</taxon>
        <taxon>Bacillati</taxon>
        <taxon>Chloroflexota</taxon>
        <taxon>Ardenticatenia</taxon>
        <taxon>Ardenticatenales</taxon>
        <taxon>Ardenticatenaceae</taxon>
        <taxon>Ardenticatena</taxon>
    </lineage>
</organism>
<dbReference type="InterPro" id="IPR037068">
    <property type="entry name" value="DNA_primase_core_N_sf"/>
</dbReference>
<reference evidence="18" key="2">
    <citation type="submission" date="2015-08" db="EMBL/GenBank/DDBJ databases">
        <title>Draft Genome Sequence of a Heterotrophic Facultative Anaerobic Bacterium Ardenticatena maritima Strain 110S.</title>
        <authorList>
            <person name="Kawaichi S."/>
            <person name="Yoshida T."/>
            <person name="Sako Y."/>
            <person name="Nakamura R."/>
        </authorList>
    </citation>
    <scope>NUCLEOTIDE SEQUENCE [LARGE SCALE GENOMIC DNA]</scope>
    <source>
        <strain evidence="18">110S</strain>
    </source>
</reference>
<evidence type="ECO:0000256" key="3">
    <source>
        <dbReference type="ARBA" id="ARBA00022679"/>
    </source>
</evidence>
<dbReference type="NCBIfam" id="TIGR01391">
    <property type="entry name" value="dnaG"/>
    <property type="match status" value="1"/>
</dbReference>
<comment type="caution">
    <text evidence="17">The sequence shown here is derived from an EMBL/GenBank/DDBJ whole genome shotgun (WGS) entry which is preliminary data.</text>
</comment>
<feature type="compositionally biased region" description="Basic and acidic residues" evidence="15">
    <location>
        <begin position="637"/>
        <end position="646"/>
    </location>
</feature>
<evidence type="ECO:0000256" key="11">
    <source>
        <dbReference type="ARBA" id="ARBA00023163"/>
    </source>
</evidence>
<dbReference type="InterPro" id="IPR016136">
    <property type="entry name" value="DNA_helicase_N/primase_C"/>
</dbReference>
<evidence type="ECO:0000256" key="15">
    <source>
        <dbReference type="SAM" id="MobiDB-lite"/>
    </source>
</evidence>
<dbReference type="InterPro" id="IPR036977">
    <property type="entry name" value="DNA_primase_Znf_CHC2"/>
</dbReference>
<dbReference type="RefSeq" id="WP_054492817.1">
    <property type="nucleotide sequence ID" value="NZ_BBZA01000093.1"/>
</dbReference>
<evidence type="ECO:0000256" key="6">
    <source>
        <dbReference type="ARBA" id="ARBA00022723"/>
    </source>
</evidence>
<comment type="similarity">
    <text evidence="12 13">Belongs to the DnaG primase family.</text>
</comment>
<dbReference type="SMART" id="SM00400">
    <property type="entry name" value="ZnF_CHCC"/>
    <property type="match status" value="1"/>
</dbReference>
<dbReference type="PANTHER" id="PTHR30313">
    <property type="entry name" value="DNA PRIMASE"/>
    <property type="match status" value="1"/>
</dbReference>
<keyword evidence="10 12" id="KW-0238">DNA-binding</keyword>
<dbReference type="FunFam" id="3.90.580.10:FF:000001">
    <property type="entry name" value="DNA primase"/>
    <property type="match status" value="1"/>
</dbReference>
<keyword evidence="18" id="KW-1185">Reference proteome</keyword>
<evidence type="ECO:0000256" key="7">
    <source>
        <dbReference type="ARBA" id="ARBA00022771"/>
    </source>
</evidence>
<dbReference type="GO" id="GO:1990077">
    <property type="term" value="C:primosome complex"/>
    <property type="evidence" value="ECO:0007669"/>
    <property type="project" value="UniProtKB-KW"/>
</dbReference>
<dbReference type="InterPro" id="IPR050219">
    <property type="entry name" value="DnaG_primase"/>
</dbReference>
<evidence type="ECO:0000256" key="5">
    <source>
        <dbReference type="ARBA" id="ARBA00022705"/>
    </source>
</evidence>
<feature type="region of interest" description="Disordered" evidence="15">
    <location>
        <begin position="637"/>
        <end position="663"/>
    </location>
</feature>
<evidence type="ECO:0000313" key="17">
    <source>
        <dbReference type="EMBL" id="GAP62939.1"/>
    </source>
</evidence>
<evidence type="ECO:0000256" key="4">
    <source>
        <dbReference type="ARBA" id="ARBA00022695"/>
    </source>
</evidence>
<dbReference type="HAMAP" id="MF_00974">
    <property type="entry name" value="DNA_primase_DnaG"/>
    <property type="match status" value="1"/>
</dbReference>
<dbReference type="InterPro" id="IPR034151">
    <property type="entry name" value="TOPRIM_DnaG_bac"/>
</dbReference>
<keyword evidence="5 12" id="KW-0235">DNA replication</keyword>
<comment type="catalytic activity">
    <reaction evidence="12">
        <text>ssDNA + n NTP = ssDNA/pppN(pN)n-1 hybrid + (n-1) diphosphate.</text>
        <dbReference type="EC" id="2.7.7.101"/>
    </reaction>
</comment>
<dbReference type="Pfam" id="PF01807">
    <property type="entry name" value="Zn_ribbon_DnaG"/>
    <property type="match status" value="1"/>
</dbReference>
<dbReference type="SUPFAM" id="SSF56731">
    <property type="entry name" value="DNA primase core"/>
    <property type="match status" value="1"/>
</dbReference>
<comment type="caution">
    <text evidence="12">Lacks conserved residue(s) required for the propagation of feature annotation.</text>
</comment>
<dbReference type="GO" id="GO:0008270">
    <property type="term" value="F:zinc ion binding"/>
    <property type="evidence" value="ECO:0007669"/>
    <property type="project" value="UniProtKB-KW"/>
</dbReference>
<dbReference type="InterPro" id="IPR002694">
    <property type="entry name" value="Znf_CHC2"/>
</dbReference>
<evidence type="ECO:0000256" key="8">
    <source>
        <dbReference type="ARBA" id="ARBA00022833"/>
    </source>
</evidence>
<evidence type="ECO:0000313" key="18">
    <source>
        <dbReference type="Proteomes" id="UP000037784"/>
    </source>
</evidence>
<dbReference type="InterPro" id="IPR030846">
    <property type="entry name" value="DnaG_bac"/>
</dbReference>
<dbReference type="GO" id="GO:0005737">
    <property type="term" value="C:cytoplasm"/>
    <property type="evidence" value="ECO:0007669"/>
    <property type="project" value="TreeGrafter"/>
</dbReference>
<evidence type="ECO:0000256" key="2">
    <source>
        <dbReference type="ARBA" id="ARBA00022515"/>
    </source>
</evidence>
<dbReference type="PANTHER" id="PTHR30313:SF2">
    <property type="entry name" value="DNA PRIMASE"/>
    <property type="match status" value="1"/>
</dbReference>
<keyword evidence="11 12" id="KW-0804">Transcription</keyword>
<dbReference type="InterPro" id="IPR006295">
    <property type="entry name" value="DNA_primase_DnaG"/>
</dbReference>
<feature type="domain" description="Toprim" evidence="16">
    <location>
        <begin position="256"/>
        <end position="332"/>
    </location>
</feature>
<dbReference type="EMBL" id="BBZA01000093">
    <property type="protein sequence ID" value="GAP62939.1"/>
    <property type="molecule type" value="Genomic_DNA"/>
</dbReference>
<comment type="subunit">
    <text evidence="12">Monomer. Interacts with DnaB.</text>
</comment>
<protein>
    <recommendedName>
        <fullName evidence="12 13">DNA primase</fullName>
        <ecNumber evidence="12">2.7.7.101</ecNumber>
    </recommendedName>
</protein>
<dbReference type="GO" id="GO:0003677">
    <property type="term" value="F:DNA binding"/>
    <property type="evidence" value="ECO:0007669"/>
    <property type="project" value="UniProtKB-KW"/>
</dbReference>
<dbReference type="AlphaFoldDB" id="A0A0M8K900"/>
<keyword evidence="4 12" id="KW-0548">Nucleotidyltransferase</keyword>
<name>A0A0M8K900_9CHLR</name>
<dbReference type="Pfam" id="PF08275">
    <property type="entry name" value="DNAG_N"/>
    <property type="match status" value="1"/>
</dbReference>
<evidence type="ECO:0000256" key="14">
    <source>
        <dbReference type="PIRSR" id="PIRSR002811-1"/>
    </source>
</evidence>
<sequence>MSHQAVIEEIKQRLDLVDVVSRYVQLKRSGSTYKALCPFHQEKTPSFVVFPHTQTWRCFGACGEGGDIFSFVMKIEGLSFPEALRQLAREAGVELEAPDARTSALQQQRERLRTVCETAMRLFTEWLRAPEGETCRAYLERRRVSPDMVLAFGLGYAPEGWDTLLNAMLAKGYTQQDLLDAGLVIANERGSVYDRFRHRLIFPIRDVRGRVVGFGGRALDDEQQPKYLNSPQTLLFDKGRLLYGLDLAKDAIRREDRVVLVEGYMDVIAAHQAGYRNVVASLGTALTPDQLRLINRFTKNIVLALDADTAGTEAAKRGIHAAREALARHFVPSVEGGRLRPVVEMAGDLRVVRLPAGYDPDDLLKEDPAQWGELVANALPVVEFFIQEAIAGRDLNDAAQKRAVAEGILPIIAEIPNTIERAHYLQRLAFYLHVPEDDLAREMTLLVRQQRTQRRRTPPPPPPTFDAPFDDVPPPPDEEESADIGVEQPTTPRLRVRFDDYEAYLLYLLSQRPDLLAEVEQEITPQDWHSPEWRQLYETLLFDMPMSGAEVEALFEELPDILQRLATDLLNYYHDRPLPDENELIGEVRRTALRIKRAAIERTLKEIAFLVRDAVEENDKARLQSLVATRKALQRQQKEIDQRIRTPDATAAPIPQEEEDDFF</sequence>
<keyword evidence="8 13" id="KW-0862">Zinc</keyword>
<feature type="region of interest" description="Disordered" evidence="15">
    <location>
        <begin position="449"/>
        <end position="484"/>
    </location>
</feature>
<dbReference type="PROSITE" id="PS50880">
    <property type="entry name" value="TOPRIM"/>
    <property type="match status" value="1"/>
</dbReference>
<dbReference type="Gene3D" id="1.10.860.10">
    <property type="entry name" value="DNAb Helicase, Chain A"/>
    <property type="match status" value="1"/>
</dbReference>
<keyword evidence="7 14" id="KW-0863">Zinc-finger</keyword>
<dbReference type="GO" id="GO:0006269">
    <property type="term" value="P:DNA replication, synthesis of primer"/>
    <property type="evidence" value="ECO:0007669"/>
    <property type="project" value="UniProtKB-UniRule"/>
</dbReference>
<feature type="compositionally biased region" description="Pro residues" evidence="15">
    <location>
        <begin position="458"/>
        <end position="475"/>
    </location>
</feature>
<dbReference type="Gene3D" id="3.90.980.10">
    <property type="entry name" value="DNA primase, catalytic core, N-terminal domain"/>
    <property type="match status" value="1"/>
</dbReference>
<dbReference type="InterPro" id="IPR019475">
    <property type="entry name" value="DNA_primase_DnaB-bd"/>
</dbReference>
<evidence type="ECO:0000256" key="9">
    <source>
        <dbReference type="ARBA" id="ARBA00022842"/>
    </source>
</evidence>
<dbReference type="CDD" id="cd03364">
    <property type="entry name" value="TOPRIM_DnaG_primases"/>
    <property type="match status" value="1"/>
</dbReference>
<feature type="zinc finger region" description="CHC2-type" evidence="14">
    <location>
        <begin position="37"/>
        <end position="62"/>
    </location>
</feature>
<dbReference type="Pfam" id="PF13662">
    <property type="entry name" value="Toprim_4"/>
    <property type="match status" value="1"/>
</dbReference>
<dbReference type="SUPFAM" id="SSF57783">
    <property type="entry name" value="Zinc beta-ribbon"/>
    <property type="match status" value="1"/>
</dbReference>
<dbReference type="Pfam" id="PF10410">
    <property type="entry name" value="DnaB_bind"/>
    <property type="match status" value="1"/>
</dbReference>
<evidence type="ECO:0000259" key="16">
    <source>
        <dbReference type="PROSITE" id="PS50880"/>
    </source>
</evidence>
<keyword evidence="9" id="KW-0460">Magnesium</keyword>
<dbReference type="InterPro" id="IPR013264">
    <property type="entry name" value="DNAG_N"/>
</dbReference>
<dbReference type="FunFam" id="3.40.1360.10:FF:000002">
    <property type="entry name" value="DNA primase"/>
    <property type="match status" value="1"/>
</dbReference>
<gene>
    <name evidence="12 17" type="primary">dnaG</name>
    <name evidence="17" type="ORF">ARMA_1362</name>
</gene>
<reference evidence="17 18" key="1">
    <citation type="journal article" date="2015" name="Genome Announc.">
        <title>Draft Genome Sequence of a Heterotrophic Facultative Anaerobic Thermophilic Bacterium, Ardenticatena maritima Strain 110ST.</title>
        <authorList>
            <person name="Kawaichi S."/>
            <person name="Yoshida T."/>
            <person name="Sako Y."/>
            <person name="Nakamura R."/>
        </authorList>
    </citation>
    <scope>NUCLEOTIDE SEQUENCE [LARGE SCALE GENOMIC DNA]</scope>
    <source>
        <strain evidence="17 18">110S</strain>
    </source>
</reference>
<dbReference type="InParanoid" id="A0A0M8K900"/>
<dbReference type="GO" id="GO:0000428">
    <property type="term" value="C:DNA-directed RNA polymerase complex"/>
    <property type="evidence" value="ECO:0007669"/>
    <property type="project" value="UniProtKB-KW"/>
</dbReference>
<dbReference type="Proteomes" id="UP000037784">
    <property type="component" value="Unassembled WGS sequence"/>
</dbReference>
<dbReference type="FunFam" id="3.90.980.10:FF:000001">
    <property type="entry name" value="DNA primase"/>
    <property type="match status" value="1"/>
</dbReference>
<keyword evidence="3 12" id="KW-0808">Transferase</keyword>
<accession>A0A0M8K900</accession>
<evidence type="ECO:0000256" key="12">
    <source>
        <dbReference type="HAMAP-Rule" id="MF_00974"/>
    </source>
</evidence>
<dbReference type="SMART" id="SM00493">
    <property type="entry name" value="TOPRIM"/>
    <property type="match status" value="1"/>
</dbReference>
<dbReference type="OrthoDB" id="9803773at2"/>
<comment type="cofactor">
    <cofactor evidence="13 14">
        <name>Zn(2+)</name>
        <dbReference type="ChEBI" id="CHEBI:29105"/>
    </cofactor>
    <text evidence="13 14">Binds 1 zinc ion per monomer.</text>
</comment>
<evidence type="ECO:0000256" key="13">
    <source>
        <dbReference type="PIRNR" id="PIRNR002811"/>
    </source>
</evidence>
<keyword evidence="1 12" id="KW-0240">DNA-directed RNA polymerase</keyword>
<dbReference type="FunCoup" id="A0A0M8K900">
    <property type="interactions" value="318"/>
</dbReference>
<evidence type="ECO:0000256" key="10">
    <source>
        <dbReference type="ARBA" id="ARBA00023125"/>
    </source>
</evidence>
<dbReference type="Gene3D" id="3.40.1360.10">
    <property type="match status" value="1"/>
</dbReference>
<keyword evidence="6 13" id="KW-0479">Metal-binding</keyword>
<comment type="function">
    <text evidence="12 13">RNA polymerase that catalyzes the synthesis of short RNA molecules used as primers for DNA polymerase during DNA replication.</text>
</comment>
<proteinExistence type="inferred from homology"/>
<dbReference type="PIRSF" id="PIRSF002811">
    <property type="entry name" value="DnaG"/>
    <property type="match status" value="1"/>
</dbReference>